<dbReference type="InterPro" id="IPR036866">
    <property type="entry name" value="RibonucZ/Hydroxyglut_hydro"/>
</dbReference>
<dbReference type="GO" id="GO:0016829">
    <property type="term" value="F:lyase activity"/>
    <property type="evidence" value="ECO:0007669"/>
    <property type="project" value="UniProtKB-KW"/>
</dbReference>
<dbReference type="Pfam" id="PF00753">
    <property type="entry name" value="Lactamase_B"/>
    <property type="match status" value="1"/>
</dbReference>
<dbReference type="CDD" id="cd16282">
    <property type="entry name" value="metallo-hydrolase-like_MBL-fold"/>
    <property type="match status" value="1"/>
</dbReference>
<keyword evidence="3" id="KW-1185">Reference proteome</keyword>
<dbReference type="EMBL" id="JACCBV010000001">
    <property type="protein sequence ID" value="NYE18991.1"/>
    <property type="molecule type" value="Genomic_DNA"/>
</dbReference>
<reference evidence="2 3" key="1">
    <citation type="submission" date="2020-07" db="EMBL/GenBank/DDBJ databases">
        <title>Sequencing the genomes of 1000 actinobacteria strains.</title>
        <authorList>
            <person name="Klenk H.-P."/>
        </authorList>
    </citation>
    <scope>NUCLEOTIDE SEQUENCE [LARGE SCALE GENOMIC DNA]</scope>
    <source>
        <strain evidence="2 3">DSM 24662</strain>
    </source>
</reference>
<dbReference type="EC" id="4.-.-.-" evidence="2"/>
<comment type="caution">
    <text evidence="2">The sequence shown here is derived from an EMBL/GenBank/DDBJ whole genome shotgun (WGS) entry which is preliminary data.</text>
</comment>
<protein>
    <submittedName>
        <fullName evidence="2">Cyclase</fullName>
        <ecNumber evidence="2">4.-.-.-</ecNumber>
    </submittedName>
</protein>
<organism evidence="2 3">
    <name type="scientific">Microbacterium immunditiarum</name>
    <dbReference type="NCBI Taxonomy" id="337480"/>
    <lineage>
        <taxon>Bacteria</taxon>
        <taxon>Bacillati</taxon>
        <taxon>Actinomycetota</taxon>
        <taxon>Actinomycetes</taxon>
        <taxon>Micrococcales</taxon>
        <taxon>Microbacteriaceae</taxon>
        <taxon>Microbacterium</taxon>
    </lineage>
</organism>
<dbReference type="InterPro" id="IPR050855">
    <property type="entry name" value="NDM-1-like"/>
</dbReference>
<dbReference type="AlphaFoldDB" id="A0A7Y9GM37"/>
<evidence type="ECO:0000313" key="2">
    <source>
        <dbReference type="EMBL" id="NYE18991.1"/>
    </source>
</evidence>
<dbReference type="InterPro" id="IPR001279">
    <property type="entry name" value="Metallo-B-lactamas"/>
</dbReference>
<name>A0A7Y9GM37_9MICO</name>
<evidence type="ECO:0000259" key="1">
    <source>
        <dbReference type="SMART" id="SM00849"/>
    </source>
</evidence>
<dbReference type="PANTHER" id="PTHR42951">
    <property type="entry name" value="METALLO-BETA-LACTAMASE DOMAIN-CONTAINING"/>
    <property type="match status" value="1"/>
</dbReference>
<sequence length="310" mass="33357">MASESGQSELVDVADGVLAWVQTDGTWWLNNAGALHHDGAVLVVDTCASERRTRAFLDAVAGATDGASPRWAVNTHHHGDHAYGNALLPASTVLVGHTRMRDGLREDFIFDACPPYWSPTPQWGAIDAIRLPDLTIDEDCTIFLGDLAVEVRHPGFAAHTDGDVVVFIPDRHTLFAGDLLFNGLTPMLLMGSLDGARRSLEWISSLGAEHVVPGHGPVIGAAELDRVLDDHDRYFRFIATTAAENWANGCTPLEAAQRCQLGEFAALPDSERLVLNLHKAYADLQGSAVDLRAAMADAVLFNGGPLHTSL</sequence>
<dbReference type="Gene3D" id="3.60.15.10">
    <property type="entry name" value="Ribonuclease Z/Hydroxyacylglutathione hydrolase-like"/>
    <property type="match status" value="1"/>
</dbReference>
<dbReference type="SUPFAM" id="SSF56281">
    <property type="entry name" value="Metallo-hydrolase/oxidoreductase"/>
    <property type="match status" value="1"/>
</dbReference>
<dbReference type="SMART" id="SM00849">
    <property type="entry name" value="Lactamase_B"/>
    <property type="match status" value="1"/>
</dbReference>
<gene>
    <name evidence="2" type="ORF">BJ991_001019</name>
</gene>
<dbReference type="RefSeq" id="WP_179488036.1">
    <property type="nucleotide sequence ID" value="NZ_JACCBV010000001.1"/>
</dbReference>
<accession>A0A7Y9GM37</accession>
<evidence type="ECO:0000313" key="3">
    <source>
        <dbReference type="Proteomes" id="UP000576969"/>
    </source>
</evidence>
<feature type="domain" description="Metallo-beta-lactamase" evidence="1">
    <location>
        <begin position="29"/>
        <end position="215"/>
    </location>
</feature>
<dbReference type="PANTHER" id="PTHR42951:SF4">
    <property type="entry name" value="ACYL-COENZYME A THIOESTERASE MBLAC2"/>
    <property type="match status" value="1"/>
</dbReference>
<dbReference type="Proteomes" id="UP000576969">
    <property type="component" value="Unassembled WGS sequence"/>
</dbReference>
<keyword evidence="2" id="KW-0456">Lyase</keyword>
<proteinExistence type="predicted"/>